<gene>
    <name evidence="2" type="ORF">GCM10023082_51280</name>
</gene>
<evidence type="ECO:0000313" key="2">
    <source>
        <dbReference type="EMBL" id="GAA3748845.1"/>
    </source>
</evidence>
<organism evidence="2 3">
    <name type="scientific">Streptomyces tremellae</name>
    <dbReference type="NCBI Taxonomy" id="1124239"/>
    <lineage>
        <taxon>Bacteria</taxon>
        <taxon>Bacillati</taxon>
        <taxon>Actinomycetota</taxon>
        <taxon>Actinomycetes</taxon>
        <taxon>Kitasatosporales</taxon>
        <taxon>Streptomycetaceae</taxon>
        <taxon>Streptomyces</taxon>
    </lineage>
</organism>
<dbReference type="InterPro" id="IPR000073">
    <property type="entry name" value="AB_hydrolase_1"/>
</dbReference>
<proteinExistence type="predicted"/>
<dbReference type="InterPro" id="IPR050266">
    <property type="entry name" value="AB_hydrolase_sf"/>
</dbReference>
<dbReference type="Pfam" id="PF00561">
    <property type="entry name" value="Abhydrolase_1"/>
    <property type="match status" value="1"/>
</dbReference>
<evidence type="ECO:0000259" key="1">
    <source>
        <dbReference type="Pfam" id="PF00561"/>
    </source>
</evidence>
<reference evidence="3" key="1">
    <citation type="journal article" date="2019" name="Int. J. Syst. Evol. Microbiol.">
        <title>The Global Catalogue of Microorganisms (GCM) 10K type strain sequencing project: providing services to taxonomists for standard genome sequencing and annotation.</title>
        <authorList>
            <consortium name="The Broad Institute Genomics Platform"/>
            <consortium name="The Broad Institute Genome Sequencing Center for Infectious Disease"/>
            <person name="Wu L."/>
            <person name="Ma J."/>
        </authorList>
    </citation>
    <scope>NUCLEOTIDE SEQUENCE [LARGE SCALE GENOMIC DNA]</scope>
    <source>
        <strain evidence="3">JCM 30846</strain>
    </source>
</reference>
<name>A0ABP7FX44_9ACTN</name>
<feature type="domain" description="AB hydrolase-1" evidence="1">
    <location>
        <begin position="19"/>
        <end position="248"/>
    </location>
</feature>
<dbReference type="EMBL" id="BAABEP010000047">
    <property type="protein sequence ID" value="GAA3748845.1"/>
    <property type="molecule type" value="Genomic_DNA"/>
</dbReference>
<comment type="caution">
    <text evidence="2">The sequence shown here is derived from an EMBL/GenBank/DDBJ whole genome shotgun (WGS) entry which is preliminary data.</text>
</comment>
<sequence length="265" mass="26689">MIDTAAAPHHDVEGPEGAPALILGPSLGTSLDLWVPQLAALGRAHRVVRYDLPGHGGTPSAALPHPEPGETSVADLADLVLGLADRYGIGAFHYAGVSLGGAVGTYLAIHHPERVSSLALVCTSAHFGGAEPWRARAALVREQGVASLVATAPGRWFADPETATTPRGAALLADHAAADPAGYAACCDALAAFDVRDALGSIAAPTQVIAGAGDVATPVSHGRELADAVPGARLDVVEGGHLASAERPAEVTALLTAHLERAGNG</sequence>
<dbReference type="PRINTS" id="PR00111">
    <property type="entry name" value="ABHYDROLASE"/>
</dbReference>
<accession>A0ABP7FX44</accession>
<dbReference type="PANTHER" id="PTHR43798">
    <property type="entry name" value="MONOACYLGLYCEROL LIPASE"/>
    <property type="match status" value="1"/>
</dbReference>
<protein>
    <recommendedName>
        <fullName evidence="1">AB hydrolase-1 domain-containing protein</fullName>
    </recommendedName>
</protein>
<dbReference type="Gene3D" id="3.40.50.1820">
    <property type="entry name" value="alpha/beta hydrolase"/>
    <property type="match status" value="1"/>
</dbReference>
<dbReference type="RefSeq" id="WP_345652079.1">
    <property type="nucleotide sequence ID" value="NZ_BAABEP010000047.1"/>
</dbReference>
<keyword evidence="3" id="KW-1185">Reference proteome</keyword>
<dbReference type="Proteomes" id="UP001499884">
    <property type="component" value="Unassembled WGS sequence"/>
</dbReference>
<dbReference type="InterPro" id="IPR029058">
    <property type="entry name" value="AB_hydrolase_fold"/>
</dbReference>
<evidence type="ECO:0000313" key="3">
    <source>
        <dbReference type="Proteomes" id="UP001499884"/>
    </source>
</evidence>
<dbReference type="SUPFAM" id="SSF53474">
    <property type="entry name" value="alpha/beta-Hydrolases"/>
    <property type="match status" value="1"/>
</dbReference>